<organism evidence="1 2">
    <name type="scientific">Asparagus officinalis</name>
    <name type="common">Garden asparagus</name>
    <dbReference type="NCBI Taxonomy" id="4686"/>
    <lineage>
        <taxon>Eukaryota</taxon>
        <taxon>Viridiplantae</taxon>
        <taxon>Streptophyta</taxon>
        <taxon>Embryophyta</taxon>
        <taxon>Tracheophyta</taxon>
        <taxon>Spermatophyta</taxon>
        <taxon>Magnoliopsida</taxon>
        <taxon>Liliopsida</taxon>
        <taxon>Asparagales</taxon>
        <taxon>Asparagaceae</taxon>
        <taxon>Asparagoideae</taxon>
        <taxon>Asparagus</taxon>
    </lineage>
</organism>
<protein>
    <submittedName>
        <fullName evidence="1">Uncharacterized protein</fullName>
    </submittedName>
</protein>
<evidence type="ECO:0000313" key="1">
    <source>
        <dbReference type="EMBL" id="ONK68423.1"/>
    </source>
</evidence>
<proteinExistence type="predicted"/>
<keyword evidence="2" id="KW-1185">Reference proteome</keyword>
<dbReference type="EMBL" id="CM007385">
    <property type="protein sequence ID" value="ONK68423.1"/>
    <property type="molecule type" value="Genomic_DNA"/>
</dbReference>
<dbReference type="Proteomes" id="UP000243459">
    <property type="component" value="Chromosome 5"/>
</dbReference>
<name>A0A5P1ERY6_ASPOF</name>
<dbReference type="AlphaFoldDB" id="A0A5P1ERY6"/>
<accession>A0A5P1ERY6</accession>
<dbReference type="Gramene" id="ONK68423">
    <property type="protein sequence ID" value="ONK68423"/>
    <property type="gene ID" value="A4U43_C05F11350"/>
</dbReference>
<sequence length="267" mass="31538">MIFIQPKEVKVTEVVTEKKKGRKRREESDKTLKEFVQGLWTKSQKITKKPKFLESPFQTDIPKKRSKGKKVIIVLNDDEEKGEKDEEKELTISHEGMRTSMEELWRREKTEEEKNLLGMLNMGIPSPQDFGIRLPGAIEEGFYHNFTVQDVPDVSDDENKWLQHFLSLKVDKKRTVYEVDDQTINIYDMLHLLHGGRLKGEVILEGREAINIEDLQKESKMLWARLAAQIICEDHEWKKLQLKLDIYDLEYLLYFGDNDVPLIEWKY</sequence>
<evidence type="ECO:0000313" key="2">
    <source>
        <dbReference type="Proteomes" id="UP000243459"/>
    </source>
</evidence>
<reference evidence="2" key="1">
    <citation type="journal article" date="2017" name="Nat. Commun.">
        <title>The asparagus genome sheds light on the origin and evolution of a young Y chromosome.</title>
        <authorList>
            <person name="Harkess A."/>
            <person name="Zhou J."/>
            <person name="Xu C."/>
            <person name="Bowers J.E."/>
            <person name="Van der Hulst R."/>
            <person name="Ayyampalayam S."/>
            <person name="Mercati F."/>
            <person name="Riccardi P."/>
            <person name="McKain M.R."/>
            <person name="Kakrana A."/>
            <person name="Tang H."/>
            <person name="Ray J."/>
            <person name="Groenendijk J."/>
            <person name="Arikit S."/>
            <person name="Mathioni S.M."/>
            <person name="Nakano M."/>
            <person name="Shan H."/>
            <person name="Telgmann-Rauber A."/>
            <person name="Kanno A."/>
            <person name="Yue Z."/>
            <person name="Chen H."/>
            <person name="Li W."/>
            <person name="Chen Y."/>
            <person name="Xu X."/>
            <person name="Zhang Y."/>
            <person name="Luo S."/>
            <person name="Chen H."/>
            <person name="Gao J."/>
            <person name="Mao Z."/>
            <person name="Pires J.C."/>
            <person name="Luo M."/>
            <person name="Kudrna D."/>
            <person name="Wing R.A."/>
            <person name="Meyers B.C."/>
            <person name="Yi K."/>
            <person name="Kong H."/>
            <person name="Lavrijsen P."/>
            <person name="Sunseri F."/>
            <person name="Falavigna A."/>
            <person name="Ye Y."/>
            <person name="Leebens-Mack J.H."/>
            <person name="Chen G."/>
        </authorList>
    </citation>
    <scope>NUCLEOTIDE SEQUENCE [LARGE SCALE GENOMIC DNA]</scope>
    <source>
        <strain evidence="2">cv. DH0086</strain>
    </source>
</reference>
<gene>
    <name evidence="1" type="ORF">A4U43_C05F11350</name>
</gene>